<dbReference type="Pfam" id="PF08266">
    <property type="entry name" value="Cadherin_2"/>
    <property type="match status" value="1"/>
</dbReference>
<evidence type="ECO:0000259" key="2">
    <source>
        <dbReference type="Pfam" id="PF08266"/>
    </source>
</evidence>
<name>A0AAR2KJ18_PYGNA</name>
<keyword evidence="4" id="KW-1185">Reference proteome</keyword>
<dbReference type="InterPro" id="IPR013164">
    <property type="entry name" value="Cadherin_N"/>
</dbReference>
<protein>
    <recommendedName>
        <fullName evidence="2">Cadherin N-terminal domain-containing protein</fullName>
    </recommendedName>
</protein>
<reference evidence="3" key="3">
    <citation type="submission" date="2025-09" db="UniProtKB">
        <authorList>
            <consortium name="Ensembl"/>
        </authorList>
    </citation>
    <scope>IDENTIFICATION</scope>
</reference>
<accession>A0AAR2KJ18</accession>
<sequence length="68" mass="7783">ILFPKIGVKKWRVSWRALWLFCLSWNTIAAQIRYSIPEELKIGSVVCNIAKDLDLKLSDISDPTVLPL</sequence>
<keyword evidence="1" id="KW-0325">Glycoprotein</keyword>
<feature type="domain" description="Cadherin N-terminal" evidence="2">
    <location>
        <begin position="31"/>
        <end position="62"/>
    </location>
</feature>
<evidence type="ECO:0000256" key="1">
    <source>
        <dbReference type="ARBA" id="ARBA00023180"/>
    </source>
</evidence>
<organism evidence="3 4">
    <name type="scientific">Pygocentrus nattereri</name>
    <name type="common">Red-bellied piranha</name>
    <dbReference type="NCBI Taxonomy" id="42514"/>
    <lineage>
        <taxon>Eukaryota</taxon>
        <taxon>Metazoa</taxon>
        <taxon>Chordata</taxon>
        <taxon>Craniata</taxon>
        <taxon>Vertebrata</taxon>
        <taxon>Euteleostomi</taxon>
        <taxon>Actinopterygii</taxon>
        <taxon>Neopterygii</taxon>
        <taxon>Teleostei</taxon>
        <taxon>Ostariophysi</taxon>
        <taxon>Characiformes</taxon>
        <taxon>Characoidei</taxon>
        <taxon>Pygocentrus</taxon>
    </lineage>
</organism>
<evidence type="ECO:0000313" key="4">
    <source>
        <dbReference type="Proteomes" id="UP001501920"/>
    </source>
</evidence>
<reference evidence="3 4" key="1">
    <citation type="submission" date="2020-10" db="EMBL/GenBank/DDBJ databases">
        <title>Pygocentrus nattereri (red-bellied piranha) genome, fPygNat1, primary haplotype.</title>
        <authorList>
            <person name="Myers G."/>
            <person name="Meyer A."/>
            <person name="Karagic N."/>
            <person name="Pippel M."/>
            <person name="Winkler S."/>
            <person name="Tracey A."/>
            <person name="Wood J."/>
            <person name="Formenti G."/>
            <person name="Howe K."/>
            <person name="Fedrigo O."/>
            <person name="Jarvis E.D."/>
        </authorList>
    </citation>
    <scope>NUCLEOTIDE SEQUENCE [LARGE SCALE GENOMIC DNA]</scope>
</reference>
<proteinExistence type="predicted"/>
<dbReference type="Ensembl" id="ENSPNAT00000048303.1">
    <property type="protein sequence ID" value="ENSPNAP00000062096.1"/>
    <property type="gene ID" value="ENSPNAG00000023596.2"/>
</dbReference>
<evidence type="ECO:0000313" key="3">
    <source>
        <dbReference type="Ensembl" id="ENSPNAP00000062096.1"/>
    </source>
</evidence>
<dbReference type="AlphaFoldDB" id="A0AAR2KJ18"/>
<dbReference type="Gene3D" id="2.60.40.60">
    <property type="entry name" value="Cadherins"/>
    <property type="match status" value="1"/>
</dbReference>
<reference evidence="3" key="2">
    <citation type="submission" date="2025-08" db="UniProtKB">
        <authorList>
            <consortium name="Ensembl"/>
        </authorList>
    </citation>
    <scope>IDENTIFICATION</scope>
</reference>
<dbReference type="GeneTree" id="ENSGT00940000164983"/>
<dbReference type="Proteomes" id="UP001501920">
    <property type="component" value="Chromosome 18"/>
</dbReference>